<accession>B6QBL2</accession>
<dbReference type="HOGENOM" id="CLU_013756_2_2_1"/>
<dbReference type="SUPFAM" id="SSF103473">
    <property type="entry name" value="MFS general substrate transporter"/>
    <property type="match status" value="1"/>
</dbReference>
<keyword evidence="4 6" id="KW-0472">Membrane</keyword>
<dbReference type="VEuPathDB" id="FungiDB:PMAA_075220"/>
<proteinExistence type="predicted"/>
<dbReference type="InterPro" id="IPR011701">
    <property type="entry name" value="MFS"/>
</dbReference>
<feature type="transmembrane region" description="Helical" evidence="6">
    <location>
        <begin position="229"/>
        <end position="249"/>
    </location>
</feature>
<feature type="transmembrane region" description="Helical" evidence="6">
    <location>
        <begin position="368"/>
        <end position="399"/>
    </location>
</feature>
<dbReference type="Pfam" id="PF07690">
    <property type="entry name" value="MFS_1"/>
    <property type="match status" value="1"/>
</dbReference>
<dbReference type="PANTHER" id="PTHR23507:SF1">
    <property type="entry name" value="FI18259P1-RELATED"/>
    <property type="match status" value="1"/>
</dbReference>
<evidence type="ECO:0000256" key="4">
    <source>
        <dbReference type="ARBA" id="ARBA00023136"/>
    </source>
</evidence>
<evidence type="ECO:0008006" key="9">
    <source>
        <dbReference type="Google" id="ProtNLM"/>
    </source>
</evidence>
<feature type="transmembrane region" description="Helical" evidence="6">
    <location>
        <begin position="457"/>
        <end position="482"/>
    </location>
</feature>
<evidence type="ECO:0000256" key="1">
    <source>
        <dbReference type="ARBA" id="ARBA00004141"/>
    </source>
</evidence>
<feature type="transmembrane region" description="Helical" evidence="6">
    <location>
        <begin position="106"/>
        <end position="126"/>
    </location>
</feature>
<dbReference type="PANTHER" id="PTHR23507">
    <property type="entry name" value="ZGC:174356"/>
    <property type="match status" value="1"/>
</dbReference>
<evidence type="ECO:0000313" key="8">
    <source>
        <dbReference type="Proteomes" id="UP000001294"/>
    </source>
</evidence>
<dbReference type="GO" id="GO:0022857">
    <property type="term" value="F:transmembrane transporter activity"/>
    <property type="evidence" value="ECO:0007669"/>
    <property type="project" value="InterPro"/>
</dbReference>
<feature type="transmembrane region" description="Helical" evidence="6">
    <location>
        <begin position="133"/>
        <end position="157"/>
    </location>
</feature>
<dbReference type="OrthoDB" id="194139at2759"/>
<feature type="transmembrane region" description="Helical" evidence="6">
    <location>
        <begin position="199"/>
        <end position="223"/>
    </location>
</feature>
<evidence type="ECO:0000256" key="5">
    <source>
        <dbReference type="SAM" id="MobiDB-lite"/>
    </source>
</evidence>
<reference evidence="8" key="1">
    <citation type="journal article" date="2015" name="Genome Announc.">
        <title>Genome sequence of the AIDS-associated pathogen Penicillium marneffei (ATCC18224) and its near taxonomic relative Talaromyces stipitatus (ATCC10500).</title>
        <authorList>
            <person name="Nierman W.C."/>
            <person name="Fedorova-Abrams N.D."/>
            <person name="Andrianopoulos A."/>
        </authorList>
    </citation>
    <scope>NUCLEOTIDE SEQUENCE [LARGE SCALE GENOMIC DNA]</scope>
    <source>
        <strain evidence="8">ATCC 18224 / CBS 334.59 / QM 7333</strain>
    </source>
</reference>
<feature type="transmembrane region" description="Helical" evidence="6">
    <location>
        <begin position="423"/>
        <end position="445"/>
    </location>
</feature>
<dbReference type="Proteomes" id="UP000001294">
    <property type="component" value="Unassembled WGS sequence"/>
</dbReference>
<sequence length="492" mass="53534">MPDNRHDTCNETADSSPLLYENNTTQHPTPDADAAKWSNDSIRTAGLAATVLILYAFADVLKYTATVQLIEVGVCREHYPNPQNDLPAGICKSPPVQQELAHLRGYLSSLEAIVGLVLTLPYGLLVGRLGEPLLAGVNVVGYLLSCAWLIVVCFYYNVFPVCMVVLSPLWRVIGGGSSFFMSVIYSITAKHVPAANRSLCFFLFMAAQLCTEIVAIMLAATLLEREHPFISMILNFPLGLLCIVAIFMLRSDSDHQGASVGNDLAKNEATDFSSSVRRSLRILPELFHNRYLLVLLSTVPVAKMLNPVMELMFQYIPRKFDVSLAWTSRIFSIQAFESLVFLLLVLPPAKRIAQTRFHISSKKADLSIAQYGFTVMVIGCLVMACAQSILIFIFGFLLFTTGCSTRPALQSVLADFVSPEHVAVLYTVIAVGDGIGSAAGALILNRSLAVAIGWDDNGVYLGFPFLLAAACFIFGLVGALFANRALRAGSSV</sequence>
<feature type="compositionally biased region" description="Polar residues" evidence="5">
    <location>
        <begin position="10"/>
        <end position="28"/>
    </location>
</feature>
<keyword evidence="3 6" id="KW-1133">Transmembrane helix</keyword>
<evidence type="ECO:0000256" key="2">
    <source>
        <dbReference type="ARBA" id="ARBA00022692"/>
    </source>
</evidence>
<evidence type="ECO:0000313" key="7">
    <source>
        <dbReference type="EMBL" id="EEA26453.1"/>
    </source>
</evidence>
<protein>
    <recommendedName>
        <fullName evidence="9">Major facilitator superfamily (MFS) profile domain-containing protein</fullName>
    </recommendedName>
</protein>
<evidence type="ECO:0000256" key="3">
    <source>
        <dbReference type="ARBA" id="ARBA00022989"/>
    </source>
</evidence>
<feature type="region of interest" description="Disordered" evidence="5">
    <location>
        <begin position="1"/>
        <end position="34"/>
    </location>
</feature>
<dbReference type="InterPro" id="IPR036259">
    <property type="entry name" value="MFS_trans_sf"/>
</dbReference>
<dbReference type="PhylomeDB" id="B6QBL2"/>
<dbReference type="GO" id="GO:0016020">
    <property type="term" value="C:membrane"/>
    <property type="evidence" value="ECO:0007669"/>
    <property type="project" value="UniProtKB-SubCell"/>
</dbReference>
<feature type="transmembrane region" description="Helical" evidence="6">
    <location>
        <begin position="169"/>
        <end position="187"/>
    </location>
</feature>
<dbReference type="Gene3D" id="1.20.1250.20">
    <property type="entry name" value="MFS general substrate transporter like domains"/>
    <property type="match status" value="2"/>
</dbReference>
<feature type="transmembrane region" description="Helical" evidence="6">
    <location>
        <begin position="287"/>
        <end position="306"/>
    </location>
</feature>
<gene>
    <name evidence="7" type="ORF">PMAA_075220</name>
</gene>
<evidence type="ECO:0000256" key="6">
    <source>
        <dbReference type="SAM" id="Phobius"/>
    </source>
</evidence>
<name>B6QBL2_TALMQ</name>
<keyword evidence="8" id="KW-1185">Reference proteome</keyword>
<organism evidence="7 8">
    <name type="scientific">Talaromyces marneffei (strain ATCC 18224 / CBS 334.59 / QM 7333)</name>
    <name type="common">Penicillium marneffei</name>
    <dbReference type="NCBI Taxonomy" id="441960"/>
    <lineage>
        <taxon>Eukaryota</taxon>
        <taxon>Fungi</taxon>
        <taxon>Dikarya</taxon>
        <taxon>Ascomycota</taxon>
        <taxon>Pezizomycotina</taxon>
        <taxon>Eurotiomycetes</taxon>
        <taxon>Eurotiomycetidae</taxon>
        <taxon>Eurotiales</taxon>
        <taxon>Trichocomaceae</taxon>
        <taxon>Talaromyces</taxon>
        <taxon>Talaromyces sect. Talaromyces</taxon>
    </lineage>
</organism>
<dbReference type="EMBL" id="DS995900">
    <property type="protein sequence ID" value="EEA26453.1"/>
    <property type="molecule type" value="Genomic_DNA"/>
</dbReference>
<keyword evidence="2 6" id="KW-0812">Transmembrane</keyword>
<feature type="transmembrane region" description="Helical" evidence="6">
    <location>
        <begin position="326"/>
        <end position="347"/>
    </location>
</feature>
<dbReference type="AlphaFoldDB" id="B6QBL2"/>
<comment type="subcellular location">
    <subcellularLocation>
        <location evidence="1">Membrane</location>
        <topology evidence="1">Multi-pass membrane protein</topology>
    </subcellularLocation>
</comment>